<dbReference type="GO" id="GO:0046872">
    <property type="term" value="F:metal ion binding"/>
    <property type="evidence" value="ECO:0007669"/>
    <property type="project" value="UniProtKB-KW"/>
</dbReference>
<comment type="cofactor">
    <cofactor evidence="7">
        <name>[2Fe-2S] cluster</name>
        <dbReference type="ChEBI" id="CHEBI:190135"/>
    </cofactor>
    <text evidence="7">Binds 1 [2Fe-2S] cluster.</text>
</comment>
<sequence length="157" mass="16926">MIPLYDRIQELKAMYPDPRSAVMPALQLAQERHGGWLPEQAFREVADALDLTPAYCLSIASFYDMFRLEPVGEHVIEVCTNISCGLNGAQQVVEAFASELGLGAGETSGDGAWTLRTVECLGGCGWATVVAVNNRHRLHVQAADVPGIVAELRGESA</sequence>
<keyword evidence="9" id="KW-1185">Reference proteome</keyword>
<dbReference type="EMBL" id="QQZY01000005">
    <property type="protein sequence ID" value="RDI74179.1"/>
    <property type="molecule type" value="Genomic_DNA"/>
</dbReference>
<comment type="caution">
    <text evidence="8">The sequence shown here is derived from an EMBL/GenBank/DDBJ whole genome shotgun (WGS) entry which is preliminary data.</text>
</comment>
<feature type="binding site" evidence="7">
    <location>
        <position position="84"/>
    </location>
    <ligand>
        <name>[2Fe-2S] cluster</name>
        <dbReference type="ChEBI" id="CHEBI:190135"/>
    </ligand>
</feature>
<feature type="binding site" evidence="7">
    <location>
        <position position="124"/>
    </location>
    <ligand>
        <name>[2Fe-2S] cluster</name>
        <dbReference type="ChEBI" id="CHEBI:190135"/>
    </ligand>
</feature>
<dbReference type="PIRSF" id="PIRSF000216">
    <property type="entry name" value="NADH_DH_24kDa"/>
    <property type="match status" value="1"/>
</dbReference>
<keyword evidence="5 7" id="KW-0411">Iron-sulfur</keyword>
<evidence type="ECO:0000313" key="9">
    <source>
        <dbReference type="Proteomes" id="UP000254134"/>
    </source>
</evidence>
<dbReference type="Gene3D" id="1.10.10.1590">
    <property type="entry name" value="NADH-quinone oxidoreductase subunit E"/>
    <property type="match status" value="1"/>
</dbReference>
<dbReference type="PANTHER" id="PTHR10371">
    <property type="entry name" value="NADH DEHYDROGENASE UBIQUINONE FLAVOPROTEIN 2, MITOCHONDRIAL"/>
    <property type="match status" value="1"/>
</dbReference>
<dbReference type="AlphaFoldDB" id="A0A7M2YX66"/>
<dbReference type="RefSeq" id="WP_114796684.1">
    <property type="nucleotide sequence ID" value="NZ_QQZY01000005.1"/>
</dbReference>
<dbReference type="CDD" id="cd03064">
    <property type="entry name" value="TRX_Fd_NuoE"/>
    <property type="match status" value="1"/>
</dbReference>
<evidence type="ECO:0000256" key="7">
    <source>
        <dbReference type="PIRSR" id="PIRSR000216-1"/>
    </source>
</evidence>
<reference evidence="8 9" key="1">
    <citation type="submission" date="2018-07" db="EMBL/GenBank/DDBJ databases">
        <title>High-quality-draft genome sequence of Gaiella occulta.</title>
        <authorList>
            <person name="Severino R."/>
            <person name="Froufe H.J.C."/>
            <person name="Rainey F.A."/>
            <person name="Barroso C."/>
            <person name="Albuquerque L."/>
            <person name="Lobo-Da-Cunha A."/>
            <person name="Da Costa M.S."/>
            <person name="Egas C."/>
        </authorList>
    </citation>
    <scope>NUCLEOTIDE SEQUENCE [LARGE SCALE GENOMIC DNA]</scope>
    <source>
        <strain evidence="8 9">F2-233</strain>
    </source>
</reference>
<gene>
    <name evidence="8" type="ORF">Gocc_2276</name>
</gene>
<evidence type="ECO:0000256" key="1">
    <source>
        <dbReference type="ARBA" id="ARBA00010643"/>
    </source>
</evidence>
<feature type="binding site" evidence="7">
    <location>
        <position position="120"/>
    </location>
    <ligand>
        <name>[2Fe-2S] cluster</name>
        <dbReference type="ChEBI" id="CHEBI:190135"/>
    </ligand>
</feature>
<accession>A0A7M2YX66</accession>
<dbReference type="Gene3D" id="3.40.30.10">
    <property type="entry name" value="Glutaredoxin"/>
    <property type="match status" value="1"/>
</dbReference>
<dbReference type="Proteomes" id="UP000254134">
    <property type="component" value="Unassembled WGS sequence"/>
</dbReference>
<evidence type="ECO:0000313" key="8">
    <source>
        <dbReference type="EMBL" id="RDI74179.1"/>
    </source>
</evidence>
<keyword evidence="4 7" id="KW-0408">Iron</keyword>
<reference evidence="9" key="2">
    <citation type="journal article" date="2019" name="MicrobiologyOpen">
        <title>High-quality draft genome sequence of Gaiella occulta isolated from a 150 meter deep mineral water borehole and comparison with the genome sequences of other deep-branching lineages of the phylum Actinobacteria.</title>
        <authorList>
            <person name="Severino R."/>
            <person name="Froufe H.J.C."/>
            <person name="Barroso C."/>
            <person name="Albuquerque L."/>
            <person name="Lobo-da-Cunha A."/>
            <person name="da Costa M.S."/>
            <person name="Egas C."/>
        </authorList>
    </citation>
    <scope>NUCLEOTIDE SEQUENCE [LARGE SCALE GENOMIC DNA]</scope>
    <source>
        <strain evidence="9">F2-233</strain>
    </source>
</reference>
<proteinExistence type="inferred from homology"/>
<evidence type="ECO:0000256" key="6">
    <source>
        <dbReference type="ARBA" id="ARBA00034078"/>
    </source>
</evidence>
<evidence type="ECO:0000256" key="4">
    <source>
        <dbReference type="ARBA" id="ARBA00023004"/>
    </source>
</evidence>
<evidence type="ECO:0000256" key="5">
    <source>
        <dbReference type="ARBA" id="ARBA00023014"/>
    </source>
</evidence>
<keyword evidence="2 7" id="KW-0001">2Fe-2S</keyword>
<dbReference type="GO" id="GO:0003954">
    <property type="term" value="F:NADH dehydrogenase activity"/>
    <property type="evidence" value="ECO:0007669"/>
    <property type="project" value="TreeGrafter"/>
</dbReference>
<keyword evidence="8" id="KW-0830">Ubiquinone</keyword>
<dbReference type="SUPFAM" id="SSF52833">
    <property type="entry name" value="Thioredoxin-like"/>
    <property type="match status" value="1"/>
</dbReference>
<keyword evidence="3 7" id="KW-0479">Metal-binding</keyword>
<dbReference type="InterPro" id="IPR041921">
    <property type="entry name" value="NuoE_N"/>
</dbReference>
<feature type="binding site" evidence="7">
    <location>
        <position position="79"/>
    </location>
    <ligand>
        <name>[2Fe-2S] cluster</name>
        <dbReference type="ChEBI" id="CHEBI:190135"/>
    </ligand>
</feature>
<evidence type="ECO:0000256" key="2">
    <source>
        <dbReference type="ARBA" id="ARBA00022714"/>
    </source>
</evidence>
<dbReference type="FunFam" id="1.10.10.1590:FF:000001">
    <property type="entry name" value="NADH-quinone oxidoreductase subunit E"/>
    <property type="match status" value="1"/>
</dbReference>
<dbReference type="InterPro" id="IPR036249">
    <property type="entry name" value="Thioredoxin-like_sf"/>
</dbReference>
<organism evidence="8 9">
    <name type="scientific">Gaiella occulta</name>
    <dbReference type="NCBI Taxonomy" id="1002870"/>
    <lineage>
        <taxon>Bacteria</taxon>
        <taxon>Bacillati</taxon>
        <taxon>Actinomycetota</taxon>
        <taxon>Thermoleophilia</taxon>
        <taxon>Gaiellales</taxon>
        <taxon>Gaiellaceae</taxon>
        <taxon>Gaiella</taxon>
    </lineage>
</organism>
<comment type="cofactor">
    <cofactor evidence="6">
        <name>[2Fe-2S] cluster</name>
        <dbReference type="ChEBI" id="CHEBI:190135"/>
    </cofactor>
</comment>
<evidence type="ECO:0000256" key="3">
    <source>
        <dbReference type="ARBA" id="ARBA00022723"/>
    </source>
</evidence>
<dbReference type="Pfam" id="PF01257">
    <property type="entry name" value="2Fe-2S_thioredx"/>
    <property type="match status" value="1"/>
</dbReference>
<dbReference type="InterPro" id="IPR042128">
    <property type="entry name" value="NuoE_dom"/>
</dbReference>
<dbReference type="InterPro" id="IPR002023">
    <property type="entry name" value="NuoE-like"/>
</dbReference>
<dbReference type="PANTHER" id="PTHR10371:SF3">
    <property type="entry name" value="NADH DEHYDROGENASE [UBIQUINONE] FLAVOPROTEIN 2, MITOCHONDRIAL"/>
    <property type="match status" value="1"/>
</dbReference>
<comment type="similarity">
    <text evidence="1">Belongs to the complex I 24 kDa subunit family.</text>
</comment>
<dbReference type="OrthoDB" id="9807941at2"/>
<dbReference type="GO" id="GO:0051537">
    <property type="term" value="F:2 iron, 2 sulfur cluster binding"/>
    <property type="evidence" value="ECO:0007669"/>
    <property type="project" value="UniProtKB-KW"/>
</dbReference>
<name>A0A7M2YX66_9ACTN</name>
<protein>
    <submittedName>
        <fullName evidence="8">NADH:ubiquinone oxidoreductase 24 kD subunit</fullName>
    </submittedName>
</protein>